<name>A0A923L988_9BACI</name>
<dbReference type="RefSeq" id="WP_186871419.1">
    <property type="nucleotide sequence ID" value="NZ_JACOOL010000020.1"/>
</dbReference>
<proteinExistence type="predicted"/>
<keyword evidence="1" id="KW-0812">Transmembrane</keyword>
<dbReference type="Proteomes" id="UP000637359">
    <property type="component" value="Unassembled WGS sequence"/>
</dbReference>
<comment type="caution">
    <text evidence="2">The sequence shown here is derived from an EMBL/GenBank/DDBJ whole genome shotgun (WGS) entry which is preliminary data.</text>
</comment>
<reference evidence="2" key="1">
    <citation type="submission" date="2020-08" db="EMBL/GenBank/DDBJ databases">
        <title>Genome public.</title>
        <authorList>
            <person name="Liu C."/>
            <person name="Sun Q."/>
        </authorList>
    </citation>
    <scope>NUCLEOTIDE SEQUENCE</scope>
    <source>
        <strain evidence="2">BX22</strain>
    </source>
</reference>
<organism evidence="2 3">
    <name type="scientific">Ornithinibacillus hominis</name>
    <dbReference type="NCBI Taxonomy" id="2763055"/>
    <lineage>
        <taxon>Bacteria</taxon>
        <taxon>Bacillati</taxon>
        <taxon>Bacillota</taxon>
        <taxon>Bacilli</taxon>
        <taxon>Bacillales</taxon>
        <taxon>Bacillaceae</taxon>
        <taxon>Ornithinibacillus</taxon>
    </lineage>
</organism>
<accession>A0A923L988</accession>
<evidence type="ECO:0000256" key="1">
    <source>
        <dbReference type="SAM" id="Phobius"/>
    </source>
</evidence>
<evidence type="ECO:0000313" key="3">
    <source>
        <dbReference type="Proteomes" id="UP000637359"/>
    </source>
</evidence>
<feature type="transmembrane region" description="Helical" evidence="1">
    <location>
        <begin position="7"/>
        <end position="32"/>
    </location>
</feature>
<feature type="transmembrane region" description="Helical" evidence="1">
    <location>
        <begin position="52"/>
        <end position="77"/>
    </location>
</feature>
<gene>
    <name evidence="2" type="ORF">H8S33_18290</name>
</gene>
<keyword evidence="1" id="KW-0472">Membrane</keyword>
<evidence type="ECO:0000313" key="2">
    <source>
        <dbReference type="EMBL" id="MBC5638724.1"/>
    </source>
</evidence>
<sequence length="84" mass="9109">MGKVSFISGIVMIGLSAVLFTTERFIAVFLYVSDSFPVKLNGNGSYPGEPNMPAIFDNFFVGLLLILGLILIVLGVIQNNRLSK</sequence>
<protein>
    <submittedName>
        <fullName evidence="2">Uncharacterized protein</fullName>
    </submittedName>
</protein>
<keyword evidence="3" id="KW-1185">Reference proteome</keyword>
<keyword evidence="1" id="KW-1133">Transmembrane helix</keyword>
<dbReference type="EMBL" id="JACOOL010000020">
    <property type="protein sequence ID" value="MBC5638724.1"/>
    <property type="molecule type" value="Genomic_DNA"/>
</dbReference>
<dbReference type="AlphaFoldDB" id="A0A923L988"/>